<dbReference type="RefSeq" id="WP_045804753.1">
    <property type="nucleotide sequence ID" value="NZ_LANU01000002.1"/>
</dbReference>
<keyword evidence="7 8" id="KW-0472">Membrane</keyword>
<dbReference type="PANTHER" id="PTHR30330">
    <property type="entry name" value="AGSS FAMILY TRANSPORTER, SODIUM-ALANINE"/>
    <property type="match status" value="1"/>
</dbReference>
<feature type="transmembrane region" description="Helical" evidence="8">
    <location>
        <begin position="292"/>
        <end position="320"/>
    </location>
</feature>
<keyword evidence="3" id="KW-0813">Transport</keyword>
<evidence type="ECO:0000256" key="5">
    <source>
        <dbReference type="ARBA" id="ARBA00022692"/>
    </source>
</evidence>
<evidence type="ECO:0000256" key="8">
    <source>
        <dbReference type="SAM" id="Phobius"/>
    </source>
</evidence>
<feature type="transmembrane region" description="Helical" evidence="8">
    <location>
        <begin position="52"/>
        <end position="72"/>
    </location>
</feature>
<dbReference type="GO" id="GO:0005886">
    <property type="term" value="C:plasma membrane"/>
    <property type="evidence" value="ECO:0007669"/>
    <property type="project" value="UniProtKB-SubCell"/>
</dbReference>
<evidence type="ECO:0000256" key="3">
    <source>
        <dbReference type="ARBA" id="ARBA00022448"/>
    </source>
</evidence>
<reference evidence="9 10" key="1">
    <citation type="submission" date="2015-02" db="EMBL/GenBank/DDBJ databases">
        <title>Genome Sequencing of Rickettsiales.</title>
        <authorList>
            <person name="Daugherty S.C."/>
            <person name="Su Q."/>
            <person name="Abolude K."/>
            <person name="Beier-Sexton M."/>
            <person name="Carlyon J.A."/>
            <person name="Carter R."/>
            <person name="Day N.P."/>
            <person name="Dumler S.J."/>
            <person name="Dyachenko V."/>
            <person name="Godinez A."/>
            <person name="Kurtti T.J."/>
            <person name="Lichay M."/>
            <person name="Mullins K.E."/>
            <person name="Ott S."/>
            <person name="Pappas-Brown V."/>
            <person name="Paris D.H."/>
            <person name="Patel P."/>
            <person name="Richards A.L."/>
            <person name="Sadzewicz L."/>
            <person name="Sears K."/>
            <person name="Seidman D."/>
            <person name="Sengamalay N."/>
            <person name="Stenos J."/>
            <person name="Tallon L.J."/>
            <person name="Vincent G."/>
            <person name="Fraser C.M."/>
            <person name="Munderloh U."/>
            <person name="Dunning-Hotopp J.C."/>
        </authorList>
    </citation>
    <scope>NUCLEOTIDE SEQUENCE [LARGE SCALE GENOMIC DNA]</scope>
    <source>
        <strain evidence="9 10">EmCRT</strain>
    </source>
</reference>
<feature type="transmembrane region" description="Helical" evidence="8">
    <location>
        <begin position="340"/>
        <end position="364"/>
    </location>
</feature>
<feature type="transmembrane region" description="Helical" evidence="8">
    <location>
        <begin position="6"/>
        <end position="25"/>
    </location>
</feature>
<evidence type="ECO:0000313" key="10">
    <source>
        <dbReference type="Proteomes" id="UP000033546"/>
    </source>
</evidence>
<sequence>MNMLNLVLSFPAVFLLLFTGIYLSIKSKFLQITKLPSAISLITMKKYRDKSFSIAALCTIIGGNLGVGNISGTAVALKSGSPGFALWMVIIVTLCSIIKYTTCYLSIETRVKINKQYIGGPAIYFKHAFNTKKAVTVFTILMLICSITIGNFVQVNSLSIPMELIKKPPIIAGLFMCVVFFAVTILRLEIITALISKLVPTMAIAYIALASFVLYKFNENIIPSIKLIFSNFLTFESFKSGMIGAFILETFHIIQVGTLRGIFATDIGLGLEGMIHSSINSNSKDFNIHQSFISLISPFIIVIITLITTLVILVTNTWLGPLESTNMCIAAFRSAFDSEYINYVIIIIMFCFSFTTIFTWFVCAKSTLYCLTDGKETLCIKIWKILYTIIIPIGALGKVQLLWDIADISISLILISNTVAILVLLPKYRNIFKCSLS</sequence>
<accession>A0A0F3NET9</accession>
<evidence type="ECO:0000256" key="4">
    <source>
        <dbReference type="ARBA" id="ARBA00022475"/>
    </source>
</evidence>
<feature type="transmembrane region" description="Helical" evidence="8">
    <location>
        <begin position="408"/>
        <end position="425"/>
    </location>
</feature>
<protein>
    <submittedName>
        <fullName evidence="9">Alanine symporter family protein</fullName>
    </submittedName>
</protein>
<name>A0A0F3NET9_9RICK</name>
<evidence type="ECO:0000313" key="9">
    <source>
        <dbReference type="EMBL" id="KJV65444.1"/>
    </source>
</evidence>
<keyword evidence="4" id="KW-1003">Cell membrane</keyword>
<feature type="transmembrane region" description="Helical" evidence="8">
    <location>
        <begin position="385"/>
        <end position="402"/>
    </location>
</feature>
<evidence type="ECO:0000256" key="2">
    <source>
        <dbReference type="ARBA" id="ARBA00009261"/>
    </source>
</evidence>
<dbReference type="GO" id="GO:0005283">
    <property type="term" value="F:amino acid:sodium symporter activity"/>
    <property type="evidence" value="ECO:0007669"/>
    <property type="project" value="InterPro"/>
</dbReference>
<feature type="transmembrane region" description="Helical" evidence="8">
    <location>
        <begin position="134"/>
        <end position="153"/>
    </location>
</feature>
<evidence type="ECO:0000256" key="6">
    <source>
        <dbReference type="ARBA" id="ARBA00022989"/>
    </source>
</evidence>
<dbReference type="PANTHER" id="PTHR30330:SF1">
    <property type="entry name" value="AMINO-ACID CARRIER PROTEIN ALST"/>
    <property type="match status" value="1"/>
</dbReference>
<dbReference type="PRINTS" id="PR00175">
    <property type="entry name" value="NAALASMPORT"/>
</dbReference>
<comment type="caution">
    <text evidence="9">The sequence shown here is derived from an EMBL/GenBank/DDBJ whole genome shotgun (WGS) entry which is preliminary data.</text>
</comment>
<proteinExistence type="inferred from homology"/>
<feature type="transmembrane region" description="Helical" evidence="8">
    <location>
        <begin position="198"/>
        <end position="215"/>
    </location>
</feature>
<evidence type="ECO:0000256" key="1">
    <source>
        <dbReference type="ARBA" id="ARBA00004651"/>
    </source>
</evidence>
<organism evidence="9 10">
    <name type="scientific">Ehrlichia cf. muris str. EmCRT</name>
    <dbReference type="NCBI Taxonomy" id="1359167"/>
    <lineage>
        <taxon>Bacteria</taxon>
        <taxon>Pseudomonadati</taxon>
        <taxon>Pseudomonadota</taxon>
        <taxon>Alphaproteobacteria</taxon>
        <taxon>Rickettsiales</taxon>
        <taxon>Anaplasmataceae</taxon>
        <taxon>Ehrlichia</taxon>
    </lineage>
</organism>
<dbReference type="PATRIC" id="fig|1359167.3.peg.371"/>
<evidence type="ECO:0000256" key="7">
    <source>
        <dbReference type="ARBA" id="ARBA00023136"/>
    </source>
</evidence>
<keyword evidence="5 8" id="KW-0812">Transmembrane</keyword>
<gene>
    <name evidence="9" type="ORF">EMUCRT_0386</name>
</gene>
<comment type="subcellular location">
    <subcellularLocation>
        <location evidence="1">Cell membrane</location>
        <topology evidence="1">Multi-pass membrane protein</topology>
    </subcellularLocation>
</comment>
<dbReference type="EMBL" id="LANU01000002">
    <property type="protein sequence ID" value="KJV65444.1"/>
    <property type="molecule type" value="Genomic_DNA"/>
</dbReference>
<feature type="transmembrane region" description="Helical" evidence="8">
    <location>
        <begin position="168"/>
        <end position="186"/>
    </location>
</feature>
<dbReference type="AlphaFoldDB" id="A0A0F3NET9"/>
<dbReference type="Proteomes" id="UP000033546">
    <property type="component" value="Unassembled WGS sequence"/>
</dbReference>
<dbReference type="InterPro" id="IPR001463">
    <property type="entry name" value="Na/Ala_symport"/>
</dbReference>
<dbReference type="Pfam" id="PF01235">
    <property type="entry name" value="Na_Ala_symp"/>
    <property type="match status" value="1"/>
</dbReference>
<keyword evidence="6 8" id="KW-1133">Transmembrane helix</keyword>
<feature type="transmembrane region" description="Helical" evidence="8">
    <location>
        <begin position="84"/>
        <end position="107"/>
    </location>
</feature>
<comment type="similarity">
    <text evidence="2">Belongs to the alanine or glycine:cation symporter (AGCS) (TC 2.A.25) family.</text>
</comment>